<organism evidence="2 3">
    <name type="scientific">Phocaeicola dorei</name>
    <dbReference type="NCBI Taxonomy" id="357276"/>
    <lineage>
        <taxon>Bacteria</taxon>
        <taxon>Pseudomonadati</taxon>
        <taxon>Bacteroidota</taxon>
        <taxon>Bacteroidia</taxon>
        <taxon>Bacteroidales</taxon>
        <taxon>Bacteroidaceae</taxon>
        <taxon>Phocaeicola</taxon>
    </lineage>
</organism>
<evidence type="ECO:0000313" key="4">
    <source>
        <dbReference type="Proteomes" id="UP000481616"/>
    </source>
</evidence>
<name>A0A6A1I9J4_9BACT</name>
<sequence>MNRIYRFNPLDRKNIKDRTMLMQLMEDVLGALMPPTSSMVYGYAWHPERRGIQALGRVPGMLHAAAYR</sequence>
<dbReference type="EMBL" id="VVZA01000028">
    <property type="protein sequence ID" value="KAA5401823.1"/>
    <property type="molecule type" value="Genomic_DNA"/>
</dbReference>
<accession>A0A6A1I9J4</accession>
<evidence type="ECO:0000313" key="2">
    <source>
        <dbReference type="EMBL" id="KAA5401823.1"/>
    </source>
</evidence>
<dbReference type="Proteomes" id="UP000441162">
    <property type="component" value="Unassembled WGS sequence"/>
</dbReference>
<dbReference type="AlphaFoldDB" id="A0A6A1I9J4"/>
<comment type="caution">
    <text evidence="2">The sequence shown here is derived from an EMBL/GenBank/DDBJ whole genome shotgun (WGS) entry which is preliminary data.</text>
</comment>
<dbReference type="Proteomes" id="UP000481616">
    <property type="component" value="Unassembled WGS sequence"/>
</dbReference>
<dbReference type="KEGG" id="bdo:EL88_11690"/>
<dbReference type="EMBL" id="VVYY01000027">
    <property type="protein sequence ID" value="KAA5393062.1"/>
    <property type="molecule type" value="Genomic_DNA"/>
</dbReference>
<evidence type="ECO:0000313" key="1">
    <source>
        <dbReference type="EMBL" id="KAA5393062.1"/>
    </source>
</evidence>
<proteinExistence type="predicted"/>
<gene>
    <name evidence="2" type="ORF">F2Y51_20435</name>
    <name evidence="1" type="ORF">F2Y58_20705</name>
</gene>
<dbReference type="RefSeq" id="WP_130054484.1">
    <property type="nucleotide sequence ID" value="NZ_JBCOCF010000224.1"/>
</dbReference>
<protein>
    <submittedName>
        <fullName evidence="2">Uncharacterized protein</fullName>
    </submittedName>
</protein>
<reference evidence="3 4" key="1">
    <citation type="journal article" date="2019" name="Nat. Med.">
        <title>A library of human gut bacterial isolates paired with longitudinal multiomics data enables mechanistic microbiome research.</title>
        <authorList>
            <person name="Poyet M."/>
            <person name="Groussin M."/>
            <person name="Gibbons S.M."/>
            <person name="Avila-Pacheco J."/>
            <person name="Jiang X."/>
            <person name="Kearney S.M."/>
            <person name="Perrotta A.R."/>
            <person name="Berdy B."/>
            <person name="Zhao S."/>
            <person name="Lieberman T.D."/>
            <person name="Swanson P.K."/>
            <person name="Smith M."/>
            <person name="Roesemann S."/>
            <person name="Alexander J.E."/>
            <person name="Rich S.A."/>
            <person name="Livny J."/>
            <person name="Vlamakis H."/>
            <person name="Clish C."/>
            <person name="Bullock K."/>
            <person name="Deik A."/>
            <person name="Scott J."/>
            <person name="Pierce K.A."/>
            <person name="Xavier R.J."/>
            <person name="Alm E.J."/>
        </authorList>
    </citation>
    <scope>NUCLEOTIDE SEQUENCE [LARGE SCALE GENOMIC DNA]</scope>
    <source>
        <strain evidence="1 4">BIOML-A1</strain>
        <strain evidence="2 3">BIOML-A4</strain>
    </source>
</reference>
<evidence type="ECO:0000313" key="3">
    <source>
        <dbReference type="Proteomes" id="UP000441162"/>
    </source>
</evidence>